<organism evidence="2 3">
    <name type="scientific">Plutella xylostella</name>
    <name type="common">Diamondback moth</name>
    <name type="synonym">Plutella maculipennis</name>
    <dbReference type="NCBI Taxonomy" id="51655"/>
    <lineage>
        <taxon>Eukaryota</taxon>
        <taxon>Metazoa</taxon>
        <taxon>Ecdysozoa</taxon>
        <taxon>Arthropoda</taxon>
        <taxon>Hexapoda</taxon>
        <taxon>Insecta</taxon>
        <taxon>Pterygota</taxon>
        <taxon>Neoptera</taxon>
        <taxon>Endopterygota</taxon>
        <taxon>Lepidoptera</taxon>
        <taxon>Glossata</taxon>
        <taxon>Ditrysia</taxon>
        <taxon>Yponomeutoidea</taxon>
        <taxon>Plutellidae</taxon>
        <taxon>Plutella</taxon>
    </lineage>
</organism>
<reference evidence="2" key="1">
    <citation type="submission" date="2020-11" db="EMBL/GenBank/DDBJ databases">
        <authorList>
            <person name="Whiteford S."/>
        </authorList>
    </citation>
    <scope>NUCLEOTIDE SEQUENCE</scope>
</reference>
<name>A0A8S4GDG7_PLUXY</name>
<evidence type="ECO:0000313" key="2">
    <source>
        <dbReference type="EMBL" id="CAG9136912.1"/>
    </source>
</evidence>
<dbReference type="Proteomes" id="UP000653454">
    <property type="component" value="Unassembled WGS sequence"/>
</dbReference>
<evidence type="ECO:0000313" key="3">
    <source>
        <dbReference type="Proteomes" id="UP000653454"/>
    </source>
</evidence>
<dbReference type="EMBL" id="CAJHNJ030000169">
    <property type="protein sequence ID" value="CAG9136912.1"/>
    <property type="molecule type" value="Genomic_DNA"/>
</dbReference>
<protein>
    <submittedName>
        <fullName evidence="2">(diamondback moth) hypothetical protein</fullName>
    </submittedName>
</protein>
<comment type="caution">
    <text evidence="2">The sequence shown here is derived from an EMBL/GenBank/DDBJ whole genome shotgun (WGS) entry which is preliminary data.</text>
</comment>
<accession>A0A8S4GDG7</accession>
<feature type="compositionally biased region" description="Basic and acidic residues" evidence="1">
    <location>
        <begin position="118"/>
        <end position="131"/>
    </location>
</feature>
<keyword evidence="3" id="KW-1185">Reference proteome</keyword>
<proteinExistence type="predicted"/>
<sequence>MSSFNENETYECDLVELDFRKDPRVQWIKKSILNYIGMEDEDLFYSMLEEHDTKRKLTGFLTADIPPTQLSPENRVFYVSKIIVDKLVHVEKEFVEWRIIEPPPPPPAPASKKKKGKKEKEADPAATDKKIKSGKGKKKEIEEAADATAVVDQTGDIETAAEVVDSAEARRLELRLDEAAGGDRGEQLADPYYFPPPPEDLDPDVDGTLEFYTVIKAVPKIIQYPKLIPLFGVLTPDLIHRGRRYIVVCRLSRGAPGGEAGAGGEGGRATMLQMPDHFVVASITGSALVSLERMLREAYIPLFARQFREVSAGGDGERPADKTSYAAIQRHHSDDVASQVNYLRPSDYRRMSNIARGENAERRIKNMQSESSTDIEVRATPKISSSIEEAVIAEKPTTTAEEITQDIKNLIASVSWTIEHIEGEIHLPMPNIPQLADETISEEVLMSEEFIKQLEEAVRMWEQHIDATITACLGKVCIVLY</sequence>
<gene>
    <name evidence="2" type="ORF">PLXY2_LOCUS15172</name>
</gene>
<dbReference type="AlphaFoldDB" id="A0A8S4GDG7"/>
<feature type="region of interest" description="Disordered" evidence="1">
    <location>
        <begin position="99"/>
        <end position="148"/>
    </location>
</feature>
<evidence type="ECO:0000256" key="1">
    <source>
        <dbReference type="SAM" id="MobiDB-lite"/>
    </source>
</evidence>